<keyword evidence="1" id="KW-0812">Transmembrane</keyword>
<accession>A0ABV6DWX5</accession>
<protein>
    <submittedName>
        <fullName evidence="3">TadE family protein</fullName>
    </submittedName>
</protein>
<evidence type="ECO:0000259" key="2">
    <source>
        <dbReference type="Pfam" id="PF07811"/>
    </source>
</evidence>
<dbReference type="InterPro" id="IPR012495">
    <property type="entry name" value="TadE-like_dom"/>
</dbReference>
<comment type="caution">
    <text evidence="3">The sequence shown here is derived from an EMBL/GenBank/DDBJ whole genome shotgun (WGS) entry which is preliminary data.</text>
</comment>
<dbReference type="EMBL" id="JBHLXH010000001">
    <property type="protein sequence ID" value="MFC0221225.1"/>
    <property type="molecule type" value="Genomic_DNA"/>
</dbReference>
<evidence type="ECO:0000256" key="1">
    <source>
        <dbReference type="SAM" id="Phobius"/>
    </source>
</evidence>
<reference evidence="3 4" key="1">
    <citation type="submission" date="2024-09" db="EMBL/GenBank/DDBJ databases">
        <authorList>
            <person name="Sun Q."/>
            <person name="Mori K."/>
        </authorList>
    </citation>
    <scope>NUCLEOTIDE SEQUENCE [LARGE SCALE GENOMIC DNA]</scope>
    <source>
        <strain evidence="3 4">CCM 8654</strain>
    </source>
</reference>
<keyword evidence="4" id="KW-1185">Reference proteome</keyword>
<feature type="transmembrane region" description="Helical" evidence="1">
    <location>
        <begin position="20"/>
        <end position="38"/>
    </location>
</feature>
<dbReference type="Proteomes" id="UP001589698">
    <property type="component" value="Unassembled WGS sequence"/>
</dbReference>
<dbReference type="Pfam" id="PF07811">
    <property type="entry name" value="TadE"/>
    <property type="match status" value="1"/>
</dbReference>
<feature type="domain" description="TadE-like" evidence="2">
    <location>
        <begin position="17"/>
        <end position="59"/>
    </location>
</feature>
<keyword evidence="1" id="KW-0472">Membrane</keyword>
<organism evidence="3 4">
    <name type="scientific">Nocardioides zeicaulis</name>
    <dbReference type="NCBI Taxonomy" id="1776857"/>
    <lineage>
        <taxon>Bacteria</taxon>
        <taxon>Bacillati</taxon>
        <taxon>Actinomycetota</taxon>
        <taxon>Actinomycetes</taxon>
        <taxon>Propionibacteriales</taxon>
        <taxon>Nocardioidaceae</taxon>
        <taxon>Nocardioides</taxon>
    </lineage>
</organism>
<sequence>MSPHRDPTQHRSRNDRGSVAIQMALLLPALFAVMLIGVQASLYYHARSVALAAAEEGAREAAGQTGTRDSAIAVASAFLRDAGGDDVMTDTGISGTRTAATATVTVTGKTLSVIPGWRGTVTQQASMPVERITP</sequence>
<gene>
    <name evidence="3" type="ORF">ACFFJG_01930</name>
</gene>
<keyword evidence="1" id="KW-1133">Transmembrane helix</keyword>
<dbReference type="RefSeq" id="WP_378516924.1">
    <property type="nucleotide sequence ID" value="NZ_CBCSDI010000028.1"/>
</dbReference>
<proteinExistence type="predicted"/>
<evidence type="ECO:0000313" key="4">
    <source>
        <dbReference type="Proteomes" id="UP001589698"/>
    </source>
</evidence>
<evidence type="ECO:0000313" key="3">
    <source>
        <dbReference type="EMBL" id="MFC0221225.1"/>
    </source>
</evidence>
<name>A0ABV6DWX5_9ACTN</name>